<proteinExistence type="inferred from homology"/>
<gene>
    <name evidence="11" type="ORF">NA57DRAFT_34004</name>
</gene>
<comment type="subcellular location">
    <subcellularLocation>
        <location evidence="2 10">Endoplasmic reticulum membrane</location>
        <topology evidence="2 10">Single-pass type I membrane protein</topology>
    </subcellularLocation>
</comment>
<dbReference type="AlphaFoldDB" id="A0A9P4IP47"/>
<evidence type="ECO:0000256" key="9">
    <source>
        <dbReference type="ARBA" id="ARBA00023136"/>
    </source>
</evidence>
<dbReference type="InterPro" id="IPR007676">
    <property type="entry name" value="Ribophorin_I"/>
</dbReference>
<evidence type="ECO:0000256" key="8">
    <source>
        <dbReference type="ARBA" id="ARBA00022989"/>
    </source>
</evidence>
<feature type="transmembrane region" description="Helical" evidence="10">
    <location>
        <begin position="461"/>
        <end position="480"/>
    </location>
</feature>
<comment type="similarity">
    <text evidence="4 10">Belongs to the OST1 family.</text>
</comment>
<comment type="pathway">
    <text evidence="3 10">Protein modification; protein glycosylation.</text>
</comment>
<dbReference type="PANTHER" id="PTHR21049:SF0">
    <property type="entry name" value="DOLICHYL-DIPHOSPHOOLIGOSACCHARIDE--PROTEIN GLYCOSYLTRANSFERASE SUBUNIT 1"/>
    <property type="match status" value="1"/>
</dbReference>
<evidence type="ECO:0000256" key="7">
    <source>
        <dbReference type="ARBA" id="ARBA00022824"/>
    </source>
</evidence>
<accession>A0A9P4IP47</accession>
<evidence type="ECO:0000256" key="2">
    <source>
        <dbReference type="ARBA" id="ARBA00004115"/>
    </source>
</evidence>
<sequence>MKSFFFGLSCIAALFNSIAAADSNLTKPLSSKQILPANFKPPQVFSISKLERHVNLEKVYPKQTWEATVKNVDKEPQTELYIPFESDVISRIGGFQAYEKGIKSKLYETDVVEYDTESSTEFYKITLREPLAPKAEKTLVVKYHILSALRPLPELIEQMSSQHVQHTLSAYAPSSYPVITQSTIITFPSSRITDYTVLPDSVEPSKSARKLTYGPYKDVPAGAEEPISVRYEFTFPLTHASLLERDIEVSHWGGNVAFEDRFWLSNRAAGLQDHFSRVKWQMAQYANPPTTALKDMRIPLRPGSADAYFTDDIGNVSTSRFRSNSREAELWLKPRYPLFGKWNYSFKIGWNGDAANFLRKSTSGDGYVLKVPFLEGPKLAEGLEYERVELRVILPEGSRNIKFDTTVPLVGNDTSIHRTFMDTLGRPTLSLTALNLVDELRDTELIVTYDYAWGSAYRKPITISVAAFAVFTAAWFIGSLDVSIGKKVQKA</sequence>
<comment type="caution">
    <text evidence="11">The sequence shown here is derived from an EMBL/GenBank/DDBJ whole genome shotgun (WGS) entry which is preliminary data.</text>
</comment>
<evidence type="ECO:0000313" key="12">
    <source>
        <dbReference type="Proteomes" id="UP000799772"/>
    </source>
</evidence>
<evidence type="ECO:0000256" key="10">
    <source>
        <dbReference type="RuleBase" id="RU361143"/>
    </source>
</evidence>
<organism evidence="11 12">
    <name type="scientific">Rhizodiscina lignyota</name>
    <dbReference type="NCBI Taxonomy" id="1504668"/>
    <lineage>
        <taxon>Eukaryota</taxon>
        <taxon>Fungi</taxon>
        <taxon>Dikarya</taxon>
        <taxon>Ascomycota</taxon>
        <taxon>Pezizomycotina</taxon>
        <taxon>Dothideomycetes</taxon>
        <taxon>Pleosporomycetidae</taxon>
        <taxon>Aulographales</taxon>
        <taxon>Rhizodiscinaceae</taxon>
        <taxon>Rhizodiscina</taxon>
    </lineage>
</organism>
<feature type="signal peptide" evidence="10">
    <location>
        <begin position="1"/>
        <end position="20"/>
    </location>
</feature>
<dbReference type="OrthoDB" id="310030at2759"/>
<evidence type="ECO:0000256" key="6">
    <source>
        <dbReference type="ARBA" id="ARBA00022729"/>
    </source>
</evidence>
<evidence type="ECO:0000256" key="4">
    <source>
        <dbReference type="ARBA" id="ARBA00008905"/>
    </source>
</evidence>
<keyword evidence="9 10" id="KW-0472">Membrane</keyword>
<dbReference type="GO" id="GO:0018279">
    <property type="term" value="P:protein N-linked glycosylation via asparagine"/>
    <property type="evidence" value="ECO:0007669"/>
    <property type="project" value="TreeGrafter"/>
</dbReference>
<dbReference type="EMBL" id="ML978123">
    <property type="protein sequence ID" value="KAF2101972.1"/>
    <property type="molecule type" value="Genomic_DNA"/>
</dbReference>
<feature type="chain" id="PRO_5040539211" description="Dolichyl-diphosphooligosaccharide--protein glycosyltransferase subunit 1" evidence="10">
    <location>
        <begin position="21"/>
        <end position="491"/>
    </location>
</feature>
<keyword evidence="5 10" id="KW-0812">Transmembrane</keyword>
<reference evidence="11" key="1">
    <citation type="journal article" date="2020" name="Stud. Mycol.">
        <title>101 Dothideomycetes genomes: a test case for predicting lifestyles and emergence of pathogens.</title>
        <authorList>
            <person name="Haridas S."/>
            <person name="Albert R."/>
            <person name="Binder M."/>
            <person name="Bloem J."/>
            <person name="Labutti K."/>
            <person name="Salamov A."/>
            <person name="Andreopoulos B."/>
            <person name="Baker S."/>
            <person name="Barry K."/>
            <person name="Bills G."/>
            <person name="Bluhm B."/>
            <person name="Cannon C."/>
            <person name="Castanera R."/>
            <person name="Culley D."/>
            <person name="Daum C."/>
            <person name="Ezra D."/>
            <person name="Gonzalez J."/>
            <person name="Henrissat B."/>
            <person name="Kuo A."/>
            <person name="Liang C."/>
            <person name="Lipzen A."/>
            <person name="Lutzoni F."/>
            <person name="Magnuson J."/>
            <person name="Mondo S."/>
            <person name="Nolan M."/>
            <person name="Ohm R."/>
            <person name="Pangilinan J."/>
            <person name="Park H.-J."/>
            <person name="Ramirez L."/>
            <person name="Alfaro M."/>
            <person name="Sun H."/>
            <person name="Tritt A."/>
            <person name="Yoshinaga Y."/>
            <person name="Zwiers L.-H."/>
            <person name="Turgeon B."/>
            <person name="Goodwin S."/>
            <person name="Spatafora J."/>
            <person name="Crous P."/>
            <person name="Grigoriev I."/>
        </authorList>
    </citation>
    <scope>NUCLEOTIDE SEQUENCE</scope>
    <source>
        <strain evidence="11">CBS 133067</strain>
    </source>
</reference>
<name>A0A9P4IP47_9PEZI</name>
<evidence type="ECO:0000256" key="5">
    <source>
        <dbReference type="ARBA" id="ARBA00022692"/>
    </source>
</evidence>
<keyword evidence="12" id="KW-1185">Reference proteome</keyword>
<dbReference type="Pfam" id="PF04597">
    <property type="entry name" value="Ribophorin_I"/>
    <property type="match status" value="1"/>
</dbReference>
<protein>
    <recommendedName>
        <fullName evidence="10">Dolichyl-diphosphooligosaccharide--protein glycosyltransferase subunit 1</fullName>
    </recommendedName>
</protein>
<evidence type="ECO:0000256" key="1">
    <source>
        <dbReference type="ARBA" id="ARBA00002791"/>
    </source>
</evidence>
<dbReference type="GO" id="GO:0008250">
    <property type="term" value="C:oligosaccharyltransferase complex"/>
    <property type="evidence" value="ECO:0007669"/>
    <property type="project" value="UniProtKB-UniRule"/>
</dbReference>
<dbReference type="Proteomes" id="UP000799772">
    <property type="component" value="Unassembled WGS sequence"/>
</dbReference>
<keyword evidence="6 10" id="KW-0732">Signal</keyword>
<dbReference type="PANTHER" id="PTHR21049">
    <property type="entry name" value="RIBOPHORIN I"/>
    <property type="match status" value="1"/>
</dbReference>
<comment type="function">
    <text evidence="1 10">Subunit of the oligosaccharyl transferase (OST) complex that catalyzes the initial transfer of a defined glycan (Glc(3)Man(9)GlcNAc(2) in eukaryotes) from the lipid carrier dolichol-pyrophosphate to an asparagine residue within an Asn-X-Ser/Thr consensus motif in nascent polypeptide chains, the first step in protein N-glycosylation. N-glycosylation occurs cotranslationally and the complex associates with the Sec61 complex at the channel-forming translocon complex that mediates protein translocation across the endoplasmic reticulum (ER). All subunits are required for a maximal enzyme activity.</text>
</comment>
<comment type="subunit">
    <text evidence="10">Component of the oligosaccharyltransferase (OST) complex.</text>
</comment>
<evidence type="ECO:0000313" key="11">
    <source>
        <dbReference type="EMBL" id="KAF2101972.1"/>
    </source>
</evidence>
<evidence type="ECO:0000256" key="3">
    <source>
        <dbReference type="ARBA" id="ARBA00004922"/>
    </source>
</evidence>
<keyword evidence="7 10" id="KW-0256">Endoplasmic reticulum</keyword>
<keyword evidence="8 10" id="KW-1133">Transmembrane helix</keyword>